<dbReference type="AlphaFoldDB" id="A0A2S4HKJ3"/>
<dbReference type="InterPro" id="IPR019410">
    <property type="entry name" value="Methyltransf_16"/>
</dbReference>
<dbReference type="CDD" id="cd02440">
    <property type="entry name" value="AdoMet_MTases"/>
    <property type="match status" value="1"/>
</dbReference>
<keyword evidence="2" id="KW-0489">Methyltransferase</keyword>
<sequence length="207" mass="22988">MPSASATHVREYFGVRTLLAAHPDMRRLKRATKATHLHGNKLWGSAYLLIDYLRENPLPTASKVLDLGCGWGLASIYCAKYLNADVSAMDADSAVFPYLSLLAEHNDVAIKTQIARFTELSGTELAQNDTIIASDICFWDEMSEEVFDLIHRAVEAGVKKIIIADPHRPPFLAVAEACIDDFFAELIPREVITSRHHRGSILLIENA</sequence>
<dbReference type="RefSeq" id="WP_103682772.1">
    <property type="nucleotide sequence ID" value="NZ_PQGG01000006.1"/>
</dbReference>
<dbReference type="OrthoDB" id="264333at2"/>
<dbReference type="Proteomes" id="UP000237222">
    <property type="component" value="Unassembled WGS sequence"/>
</dbReference>
<protein>
    <submittedName>
        <fullName evidence="2">Methyltransferase</fullName>
    </submittedName>
</protein>
<accession>A0A2S4HKJ3</accession>
<dbReference type="Gene3D" id="3.40.50.150">
    <property type="entry name" value="Vaccinia Virus protein VP39"/>
    <property type="match status" value="1"/>
</dbReference>
<reference evidence="2" key="1">
    <citation type="submission" date="2018-01" db="EMBL/GenBank/DDBJ databases">
        <authorList>
            <person name="Yu X.-D."/>
        </authorList>
    </citation>
    <scope>NUCLEOTIDE SEQUENCE</scope>
    <source>
        <strain evidence="2">ZX-21</strain>
    </source>
</reference>
<keyword evidence="2" id="KW-0808">Transferase</keyword>
<dbReference type="Pfam" id="PF13649">
    <property type="entry name" value="Methyltransf_25"/>
    <property type="match status" value="1"/>
</dbReference>
<evidence type="ECO:0000313" key="2">
    <source>
        <dbReference type="EMBL" id="POP54400.1"/>
    </source>
</evidence>
<dbReference type="PANTHER" id="PTHR14614">
    <property type="entry name" value="HEPATOCELLULAR CARCINOMA-ASSOCIATED ANTIGEN"/>
    <property type="match status" value="1"/>
</dbReference>
<dbReference type="SUPFAM" id="SSF53335">
    <property type="entry name" value="S-adenosyl-L-methionine-dependent methyltransferases"/>
    <property type="match status" value="1"/>
</dbReference>
<name>A0A2S4HKJ3_9GAMM</name>
<dbReference type="GO" id="GO:0008168">
    <property type="term" value="F:methyltransferase activity"/>
    <property type="evidence" value="ECO:0007669"/>
    <property type="project" value="UniProtKB-KW"/>
</dbReference>
<organism evidence="2 3">
    <name type="scientific">Zhongshania marina</name>
    <dbReference type="NCBI Taxonomy" id="2304603"/>
    <lineage>
        <taxon>Bacteria</taxon>
        <taxon>Pseudomonadati</taxon>
        <taxon>Pseudomonadota</taxon>
        <taxon>Gammaproteobacteria</taxon>
        <taxon>Cellvibrionales</taxon>
        <taxon>Spongiibacteraceae</taxon>
        <taxon>Zhongshania</taxon>
    </lineage>
</organism>
<dbReference type="InterPro" id="IPR041698">
    <property type="entry name" value="Methyltransf_25"/>
</dbReference>
<comment type="caution">
    <text evidence="2">The sequence shown here is derived from an EMBL/GenBank/DDBJ whole genome shotgun (WGS) entry which is preliminary data.</text>
</comment>
<evidence type="ECO:0000313" key="3">
    <source>
        <dbReference type="Proteomes" id="UP000237222"/>
    </source>
</evidence>
<gene>
    <name evidence="2" type="ORF">C0068_01735</name>
</gene>
<feature type="domain" description="Methyltransferase" evidence="1">
    <location>
        <begin position="64"/>
        <end position="156"/>
    </location>
</feature>
<dbReference type="EMBL" id="PQGG01000006">
    <property type="protein sequence ID" value="POP54400.1"/>
    <property type="molecule type" value="Genomic_DNA"/>
</dbReference>
<proteinExistence type="predicted"/>
<evidence type="ECO:0000259" key="1">
    <source>
        <dbReference type="Pfam" id="PF13649"/>
    </source>
</evidence>
<dbReference type="GO" id="GO:0032259">
    <property type="term" value="P:methylation"/>
    <property type="evidence" value="ECO:0007669"/>
    <property type="project" value="UniProtKB-KW"/>
</dbReference>
<dbReference type="InterPro" id="IPR029063">
    <property type="entry name" value="SAM-dependent_MTases_sf"/>
</dbReference>